<evidence type="ECO:0000256" key="3">
    <source>
        <dbReference type="ARBA" id="ARBA00022737"/>
    </source>
</evidence>
<keyword evidence="8" id="KW-1185">Reference proteome</keyword>
<evidence type="ECO:0000313" key="7">
    <source>
        <dbReference type="EMBL" id="KIZ06682.1"/>
    </source>
</evidence>
<evidence type="ECO:0000256" key="2">
    <source>
        <dbReference type="ARBA" id="ARBA00022614"/>
    </source>
</evidence>
<keyword evidence="2" id="KW-0433">Leucine-rich repeat</keyword>
<dbReference type="PANTHER" id="PTHR45973">
    <property type="entry name" value="PROTEIN PHOSPHATASE 1 REGULATORY SUBUNIT SDS22-RELATED"/>
    <property type="match status" value="1"/>
</dbReference>
<dbReference type="InterPro" id="IPR003591">
    <property type="entry name" value="Leu-rich_rpt_typical-subtyp"/>
</dbReference>
<evidence type="ECO:0000256" key="1">
    <source>
        <dbReference type="ARBA" id="ARBA00004430"/>
    </source>
</evidence>
<sequence length="1659" mass="170628">MEEQLSQLSDEERTAFDAIIESNGLEEVCAEGGTAGIKELELFLHEYPRMLALRMFPALTTLQLIDQARLMHGHINEVGITAIEGLQGCGALERLWLPENRIGSLGGLGALLRLRELLTQTTGLEALTALEVLSLADNHISRIEGLGGLGRLRGLCLARNDVCSVGGALDGCSALRRLNLADNRVASFQARAWGGVALQRLAMEFRALSRLPALDDLCLYDPMWGACPAASLPNYHTSALCALGRLTALDTLVVAPESRAAAAATLAKKQLYYSMRARAVRRGAGDLEARAEGGLRLLRQRFDATQRRLQRQAARLRQRLEDEQQEQQQQQQHQQQQQQQQQGRSTSTAAAATGDGETRAACLRSLQEAVLQLRSRRAAAESAFAACRRRALRLADEVVARLRVEQESAGNVRLEEGRREEAWYQSLVAMLRERLGAPGPGAGSGAAPGGVVGLSVLSVLRVHNRGLRAQFEAAGGDGGPASGAARAVEHLFVGEHPELQGELMAAAQGGFQPQRYGELGLDEAVVLHSSVLLADARRLTSGMAKDGSSIGNGGGPAGPGLLLVCKARLGGRLCEAGGATGLGRERGSSGTARVMPCVFPGATAVYAVPACPPPTSHHHHKQPQQQPQKHRTYYVFDPSAVLPEYLVTFDYDLAPGSPLLTTAGPTVATAGGAGAAACFEVSEHELAAAEKSVGDPAMRGVAAPLLHWLAAAEKQRPEELSLARSWAEEEARWEALVARVESELPEASEASGQLGGDSGVGRRLEEAAGAAPAARLLRRLQGGLLAAAGAAVVRLDVSCCGLGDGDLAPLGALRSLRALVLSFNEITGLKALEPLAPGLRSLDLGHNRVAALHGADGACLLSFSLLTSLDLGFNLLDSLEDAIAIASCLQGLEELVLEGNPVATDAACTPLLLMQLPRLRVLDGAPAQPLGPAGLTAVGEGSPPDAGAWRARAHSLCASGRCLLALPSLAGLGRLRRANFSGNRLLGVEGLQGCSALTELDLSNNCLVQVDALSRLVRLRRLDISCNRLATLAPLKSLASLECLAAERNRLPSLDGVDTMTSLIELYAASNALGSFRAESRRLGKLPGLAVVDLTGNPLVTDKEDYRALMVYTLRRIKVLDGAPVTPQELAAARGRYSGRLTIEFLEEQLGAGSFSAIRSLDLSSLRIRDTGTVFGSSCGGGGGSAAVVAGAAPQTPFGALTELTLDGNQLTAAALPALAGLSSLAVLRLNGNRLGERGAADGGPGSGGCSSRELAPTAAADGAAAAADAPAAGGVGAVGAAAAAAAGTGPGLALSVALLPALQVLQLRSNGLTSLGPLQLGARLPGLRCLDASDNELTRAEGLEGLGRLRELVLSRNKIRSLDPESLAPLTRLRELRIDDCGLRSLAGASRLAALTRLSAAGNRLADAVEVERAVGALGELREVALAGSPVARRPAHRPLLLFRAPQLSVIDGQPVSDEERAYAQALLAMQTGLTGMQQGAMAGAGAGPATAAQLQQLRELLAGSGVAALPDRLGLWGGGGGGGGAGALGLKGGLGLTGVSIELLQQQAVAVVGGSCGAIAGASVNTIQAGTLVMSGAHELALEGTAIGGGPFAAGGGLRPPSGGGSPHGASRRAAGMGALVRSSPNCGAGGGPGVAGRRAVGGVGSVSGGSLKRSGR</sequence>
<dbReference type="KEGG" id="mng:MNEG_1278"/>
<dbReference type="InterPro" id="IPR001611">
    <property type="entry name" value="Leu-rich_rpt"/>
</dbReference>
<feature type="compositionally biased region" description="Gly residues" evidence="6">
    <location>
        <begin position="1630"/>
        <end position="1650"/>
    </location>
</feature>
<keyword evidence="3" id="KW-0677">Repeat</keyword>
<accession>A0A0D2N2S9</accession>
<dbReference type="Gene3D" id="3.80.10.10">
    <property type="entry name" value="Ribonuclease Inhibitor"/>
    <property type="match status" value="6"/>
</dbReference>
<dbReference type="OrthoDB" id="1517790at2759"/>
<dbReference type="InterPro" id="IPR050576">
    <property type="entry name" value="Cilia_flagella_integrity"/>
</dbReference>
<dbReference type="SMART" id="SM00369">
    <property type="entry name" value="LRR_TYP"/>
    <property type="match status" value="10"/>
</dbReference>
<feature type="compositionally biased region" description="Gly residues" evidence="6">
    <location>
        <begin position="1595"/>
        <end position="1609"/>
    </location>
</feature>
<proteinExistence type="predicted"/>
<keyword evidence="4" id="KW-0969">Cilium</keyword>
<evidence type="ECO:0000256" key="6">
    <source>
        <dbReference type="SAM" id="MobiDB-lite"/>
    </source>
</evidence>
<dbReference type="SUPFAM" id="SSF52058">
    <property type="entry name" value="L domain-like"/>
    <property type="match status" value="3"/>
</dbReference>
<reference evidence="7 8" key="1">
    <citation type="journal article" date="2013" name="BMC Genomics">
        <title>Reconstruction of the lipid metabolism for the microalga Monoraphidium neglectum from its genome sequence reveals characteristics suitable for biofuel production.</title>
        <authorList>
            <person name="Bogen C."/>
            <person name="Al-Dilaimi A."/>
            <person name="Albersmeier A."/>
            <person name="Wichmann J."/>
            <person name="Grundmann M."/>
            <person name="Rupp O."/>
            <person name="Lauersen K.J."/>
            <person name="Blifernez-Klassen O."/>
            <person name="Kalinowski J."/>
            <person name="Goesmann A."/>
            <person name="Mussgnug J.H."/>
            <person name="Kruse O."/>
        </authorList>
    </citation>
    <scope>NUCLEOTIDE SEQUENCE [LARGE SCALE GENOMIC DNA]</scope>
    <source>
        <strain evidence="7 8">SAG 48.87</strain>
    </source>
</reference>
<gene>
    <name evidence="7" type="ORF">MNEG_1278</name>
</gene>
<comment type="subcellular location">
    <subcellularLocation>
        <location evidence="1">Cytoplasm</location>
        <location evidence="1">Cytoskeleton</location>
        <location evidence="1">Cilium axoneme</location>
    </subcellularLocation>
</comment>
<dbReference type="EMBL" id="KK100343">
    <property type="protein sequence ID" value="KIZ06682.1"/>
    <property type="molecule type" value="Genomic_DNA"/>
</dbReference>
<feature type="region of interest" description="Disordered" evidence="6">
    <location>
        <begin position="318"/>
        <end position="356"/>
    </location>
</feature>
<evidence type="ECO:0000313" key="8">
    <source>
        <dbReference type="Proteomes" id="UP000054498"/>
    </source>
</evidence>
<feature type="compositionally biased region" description="Low complexity" evidence="6">
    <location>
        <begin position="326"/>
        <end position="356"/>
    </location>
</feature>
<dbReference type="InterPro" id="IPR032675">
    <property type="entry name" value="LRR_dom_sf"/>
</dbReference>
<dbReference type="GO" id="GO:0005930">
    <property type="term" value="C:axoneme"/>
    <property type="evidence" value="ECO:0007669"/>
    <property type="project" value="UniProtKB-SubCell"/>
</dbReference>
<dbReference type="RefSeq" id="XP_013905701.1">
    <property type="nucleotide sequence ID" value="XM_014050247.1"/>
</dbReference>
<feature type="region of interest" description="Disordered" evidence="6">
    <location>
        <begin position="1630"/>
        <end position="1659"/>
    </location>
</feature>
<keyword evidence="5" id="KW-0966">Cell projection</keyword>
<organism evidence="7 8">
    <name type="scientific">Monoraphidium neglectum</name>
    <dbReference type="NCBI Taxonomy" id="145388"/>
    <lineage>
        <taxon>Eukaryota</taxon>
        <taxon>Viridiplantae</taxon>
        <taxon>Chlorophyta</taxon>
        <taxon>core chlorophytes</taxon>
        <taxon>Chlorophyceae</taxon>
        <taxon>CS clade</taxon>
        <taxon>Sphaeropleales</taxon>
        <taxon>Selenastraceae</taxon>
        <taxon>Monoraphidium</taxon>
    </lineage>
</organism>
<dbReference type="GeneID" id="25730176"/>
<name>A0A0D2N2S9_9CHLO</name>
<dbReference type="SMART" id="SM00365">
    <property type="entry name" value="LRR_SD22"/>
    <property type="match status" value="7"/>
</dbReference>
<feature type="region of interest" description="Disordered" evidence="6">
    <location>
        <begin position="1595"/>
        <end position="1618"/>
    </location>
</feature>
<evidence type="ECO:0000256" key="4">
    <source>
        <dbReference type="ARBA" id="ARBA00023069"/>
    </source>
</evidence>
<dbReference type="Proteomes" id="UP000054498">
    <property type="component" value="Unassembled WGS sequence"/>
</dbReference>
<dbReference type="PANTHER" id="PTHR45973:SF9">
    <property type="entry name" value="LEUCINE-RICH REPEAT-CONTAINING PROTEIN 46"/>
    <property type="match status" value="1"/>
</dbReference>
<dbReference type="PROSITE" id="PS51450">
    <property type="entry name" value="LRR"/>
    <property type="match status" value="7"/>
</dbReference>
<dbReference type="STRING" id="145388.A0A0D2N2S9"/>
<dbReference type="Pfam" id="PF13855">
    <property type="entry name" value="LRR_8"/>
    <property type="match status" value="1"/>
</dbReference>
<protein>
    <submittedName>
        <fullName evidence="7">Leucine-rich repeat-containing protein 9</fullName>
    </submittedName>
</protein>
<evidence type="ECO:0000256" key="5">
    <source>
        <dbReference type="ARBA" id="ARBA00023273"/>
    </source>
</evidence>
<dbReference type="SMART" id="SM00368">
    <property type="entry name" value="LRR_RI"/>
    <property type="match status" value="8"/>
</dbReference>